<comment type="caution">
    <text evidence="1">The sequence shown here is derived from an EMBL/GenBank/DDBJ whole genome shotgun (WGS) entry which is preliminary data.</text>
</comment>
<evidence type="ECO:0000313" key="1">
    <source>
        <dbReference type="EMBL" id="MXP21965.1"/>
    </source>
</evidence>
<protein>
    <submittedName>
        <fullName evidence="1">Uncharacterized protein</fullName>
    </submittedName>
</protein>
<sequence>MAGTVAALAVGVVMLAGCGHDEANGTPASAQESEKVMPTTAWELIDHIAANPPDTTTKAEQLTGQDSYAVTDYRFETESVDLSPELSQVKVMMGLNEDGWTFTAIDFTPNECITEDDVAHRYGQLGDGYVMPPGPNATYSRSLPPPSWGSLRVMFSADSKCLVGLSMEPTS</sequence>
<dbReference type="EMBL" id="WMBR01000002">
    <property type="protein sequence ID" value="MXP21965.1"/>
    <property type="molecule type" value="Genomic_DNA"/>
</dbReference>
<reference evidence="1 2" key="1">
    <citation type="submission" date="2019-11" db="EMBL/GenBank/DDBJ databases">
        <title>Gordonia sp. nov., a novel actinobacterium isolated from mangrove soil in Hainan.</title>
        <authorList>
            <person name="Huang X."/>
            <person name="Xie Y."/>
            <person name="Chu X."/>
            <person name="Xiao K."/>
        </authorList>
    </citation>
    <scope>NUCLEOTIDE SEQUENCE [LARGE SCALE GENOMIC DNA]</scope>
    <source>
        <strain evidence="1 2">HNM0687</strain>
    </source>
</reference>
<dbReference type="RefSeq" id="WP_160902088.1">
    <property type="nucleotide sequence ID" value="NZ_CP102850.1"/>
</dbReference>
<dbReference type="AlphaFoldDB" id="A0A6L7GTG0"/>
<proteinExistence type="predicted"/>
<gene>
    <name evidence="1" type="ORF">GIY30_11460</name>
</gene>
<dbReference type="Proteomes" id="UP000475545">
    <property type="component" value="Unassembled WGS sequence"/>
</dbReference>
<evidence type="ECO:0000313" key="2">
    <source>
        <dbReference type="Proteomes" id="UP000475545"/>
    </source>
</evidence>
<keyword evidence="2" id="KW-1185">Reference proteome</keyword>
<accession>A0A6L7GTG0</accession>
<name>A0A6L7GTG0_9ACTN</name>
<organism evidence="1 2">
    <name type="scientific">Gordonia mangrovi</name>
    <dbReference type="NCBI Taxonomy" id="2665643"/>
    <lineage>
        <taxon>Bacteria</taxon>
        <taxon>Bacillati</taxon>
        <taxon>Actinomycetota</taxon>
        <taxon>Actinomycetes</taxon>
        <taxon>Mycobacteriales</taxon>
        <taxon>Gordoniaceae</taxon>
        <taxon>Gordonia</taxon>
    </lineage>
</organism>